<proteinExistence type="predicted"/>
<keyword evidence="2" id="KW-1185">Reference proteome</keyword>
<dbReference type="EMBL" id="OBMI01000002">
    <property type="protein sequence ID" value="SOB86440.1"/>
    <property type="molecule type" value="Genomic_DNA"/>
</dbReference>
<evidence type="ECO:0000313" key="2">
    <source>
        <dbReference type="Proteomes" id="UP000219494"/>
    </source>
</evidence>
<dbReference type="Proteomes" id="UP000219494">
    <property type="component" value="Unassembled WGS sequence"/>
</dbReference>
<name>A0A285QWU8_9SPHN</name>
<dbReference type="RefSeq" id="WP_097063469.1">
    <property type="nucleotide sequence ID" value="NZ_OBMI01000002.1"/>
</dbReference>
<evidence type="ECO:0000313" key="1">
    <source>
        <dbReference type="EMBL" id="SOB86440.1"/>
    </source>
</evidence>
<reference evidence="1 2" key="1">
    <citation type="submission" date="2017-07" db="EMBL/GenBank/DDBJ databases">
        <authorList>
            <person name="Sun Z.S."/>
            <person name="Albrecht U."/>
            <person name="Echele G."/>
            <person name="Lee C.C."/>
        </authorList>
    </citation>
    <scope>NUCLEOTIDE SEQUENCE [LARGE SCALE GENOMIC DNA]</scope>
    <source>
        <strain evidence="1 2">CGMCC 1.12672</strain>
    </source>
</reference>
<dbReference type="OrthoDB" id="7572267at2"/>
<organism evidence="1 2">
    <name type="scientific">Sphingomonas guangdongensis</name>
    <dbReference type="NCBI Taxonomy" id="1141890"/>
    <lineage>
        <taxon>Bacteria</taxon>
        <taxon>Pseudomonadati</taxon>
        <taxon>Pseudomonadota</taxon>
        <taxon>Alphaproteobacteria</taxon>
        <taxon>Sphingomonadales</taxon>
        <taxon>Sphingomonadaceae</taxon>
        <taxon>Sphingomonas</taxon>
    </lineage>
</organism>
<sequence>MSRFVAQLERRAAIVAAPGTRAARLAVRLEGGTLRHFDDLARVPVWRLHDSEAVARIALVAGLLHHRPAIDAELSGTRLAPLAHACGEALFDRACNGDPPPSDHCAAVSAGVPPLEALRATGHALLARTDDPPARALVARAAALVEAVVP</sequence>
<dbReference type="AlphaFoldDB" id="A0A285QWU8"/>
<accession>A0A285QWU8</accession>
<protein>
    <submittedName>
        <fullName evidence="1">Uncharacterized protein</fullName>
    </submittedName>
</protein>
<gene>
    <name evidence="1" type="ORF">SAMN06297144_1545</name>
</gene>